<dbReference type="RefSeq" id="WP_245779244.1">
    <property type="nucleotide sequence ID" value="NZ_FOQH01000011.1"/>
</dbReference>
<proteinExistence type="predicted"/>
<gene>
    <name evidence="2" type="ORF">SAMN05216258_11113</name>
</gene>
<dbReference type="InterPro" id="IPR003018">
    <property type="entry name" value="GAF"/>
</dbReference>
<sequence>MLTPSPADAAQAAMAPLPADRPFIRATEVWVPDAHGARLRLASGLYGDMAEFAAVSGAESFGVAEGLPGKAWAEGRPVVLKGFRGSYFKRTEAAEAAGLTAAVAVPVFAGRTLKGVVVFLFGDDAAHVGAVEVWRASQEPGAVMRLLDGYYGAAEHFEWISRRSQFPRRAGLPGTVWASGSAALFRNLGASHRFIRAEGAAQAGLTTGLGLPVPSPTESAYVLTLLSALGTPIARRFEIWEREGDGPAALVDAVGDGGESLFDGAAPPVVAPGEGLIGQALATGVPAASDAFAGAPANAAERAAAAAGFGATVVFPIHSGDRATQVAAWYFRGGEA</sequence>
<evidence type="ECO:0000313" key="2">
    <source>
        <dbReference type="EMBL" id="SFI93805.1"/>
    </source>
</evidence>
<dbReference type="AlphaFoldDB" id="A0A1I3MAQ3"/>
<dbReference type="Pfam" id="PF13185">
    <property type="entry name" value="GAF_2"/>
    <property type="match status" value="1"/>
</dbReference>
<keyword evidence="3" id="KW-1185">Reference proteome</keyword>
<protein>
    <submittedName>
        <fullName evidence="2">GAF domain-containing protein</fullName>
    </submittedName>
</protein>
<name>A0A1I3MAQ3_9RHOB</name>
<accession>A0A1I3MAQ3</accession>
<dbReference type="Gene3D" id="3.30.450.40">
    <property type="match status" value="2"/>
</dbReference>
<evidence type="ECO:0000313" key="3">
    <source>
        <dbReference type="Proteomes" id="UP000199377"/>
    </source>
</evidence>
<dbReference type="EMBL" id="FOQH01000011">
    <property type="protein sequence ID" value="SFI93805.1"/>
    <property type="molecule type" value="Genomic_DNA"/>
</dbReference>
<dbReference type="Proteomes" id="UP000199377">
    <property type="component" value="Unassembled WGS sequence"/>
</dbReference>
<dbReference type="STRING" id="1114924.SAMN05216258_11113"/>
<organism evidence="2 3">
    <name type="scientific">Albimonas pacifica</name>
    <dbReference type="NCBI Taxonomy" id="1114924"/>
    <lineage>
        <taxon>Bacteria</taxon>
        <taxon>Pseudomonadati</taxon>
        <taxon>Pseudomonadota</taxon>
        <taxon>Alphaproteobacteria</taxon>
        <taxon>Rhodobacterales</taxon>
        <taxon>Paracoccaceae</taxon>
        <taxon>Albimonas</taxon>
    </lineage>
</organism>
<reference evidence="2 3" key="1">
    <citation type="submission" date="2016-10" db="EMBL/GenBank/DDBJ databases">
        <authorList>
            <person name="de Groot N.N."/>
        </authorList>
    </citation>
    <scope>NUCLEOTIDE SEQUENCE [LARGE SCALE GENOMIC DNA]</scope>
    <source>
        <strain evidence="2 3">CGMCC 1.11030</strain>
    </source>
</reference>
<dbReference type="SUPFAM" id="SSF55781">
    <property type="entry name" value="GAF domain-like"/>
    <property type="match status" value="1"/>
</dbReference>
<evidence type="ECO:0000259" key="1">
    <source>
        <dbReference type="Pfam" id="PF13185"/>
    </source>
</evidence>
<dbReference type="InterPro" id="IPR029016">
    <property type="entry name" value="GAF-like_dom_sf"/>
</dbReference>
<feature type="domain" description="GAF" evidence="1">
    <location>
        <begin position="51"/>
        <end position="121"/>
    </location>
</feature>